<evidence type="ECO:0000256" key="9">
    <source>
        <dbReference type="PIRSR" id="PIRSR630616-3"/>
    </source>
</evidence>
<dbReference type="GO" id="GO:0004674">
    <property type="term" value="F:protein serine/threonine kinase activity"/>
    <property type="evidence" value="ECO:0007669"/>
    <property type="project" value="UniProtKB-KW"/>
</dbReference>
<sequence length="546" mass="63232">MNKQVSEESQNLNQKDSNDFKFEDLLEVNDPNLKILGKGSYGEVKLYKHAETNILYAVKIISKDFIRKHSSISIILREIRVHKELKHPNIIQLIKYFEDSEKVYIVLEYASKGSLFRIIRGQKGLDESKAWHYFSQTCLGMKYLHDNEIIHRDLKPENIIIDKNNQVKICDFGWCVQSNEVRTTFCGTMDYMAPEMLLGEGHSFQVDLWALGILLYELLHGYAPFRAVKDAEKRQQILNNELSFATGTSSLAKDLIQRLIKTNPKDRINLNKILAHPWIAKFAITHDLEKGCLLKHPQFDIGEIIDVTGLVCKVKFRDLTAMIAIPDALDMEYIEEQPRVSVSEIENEVFGRLEKWCKTPVVSRKKLQDIHIPKLDLSSLSPEKIIRKRKGSIEFFEEIVERSTYHKENGEARSPEKGHPEKRKQEHAVNKPSAKIDHFGGIFENNEYEVLQKKRLNKAKKFESRIKGNFRLPGENLKRNVYTEESTNFQNVFDVTSKIDISEEALESKVAQLNGYRRTLEASNRDRVIKKKDTSFWGSLFGCLDR</sequence>
<keyword evidence="3 11" id="KW-0808">Transferase</keyword>
<evidence type="ECO:0000256" key="6">
    <source>
        <dbReference type="ARBA" id="ARBA00022840"/>
    </source>
</evidence>
<organism evidence="14 15">
    <name type="scientific">Stentor coeruleus</name>
    <dbReference type="NCBI Taxonomy" id="5963"/>
    <lineage>
        <taxon>Eukaryota</taxon>
        <taxon>Sar</taxon>
        <taxon>Alveolata</taxon>
        <taxon>Ciliophora</taxon>
        <taxon>Postciliodesmatophora</taxon>
        <taxon>Heterotrichea</taxon>
        <taxon>Heterotrichida</taxon>
        <taxon>Stentoridae</taxon>
        <taxon>Stentor</taxon>
    </lineage>
</organism>
<keyword evidence="6 8" id="KW-0067">ATP-binding</keyword>
<dbReference type="InterPro" id="IPR030616">
    <property type="entry name" value="Aur-like"/>
</dbReference>
<dbReference type="Proteomes" id="UP000187209">
    <property type="component" value="Unassembled WGS sequence"/>
</dbReference>
<accession>A0A1R2C7F8</accession>
<dbReference type="InterPro" id="IPR008271">
    <property type="entry name" value="Ser/Thr_kinase_AS"/>
</dbReference>
<feature type="binding site" evidence="8">
    <location>
        <begin position="157"/>
        <end position="158"/>
    </location>
    <ligand>
        <name>ATP</name>
        <dbReference type="ChEBI" id="CHEBI:30616"/>
    </ligand>
</feature>
<evidence type="ECO:0000256" key="12">
    <source>
        <dbReference type="SAM" id="MobiDB-lite"/>
    </source>
</evidence>
<evidence type="ECO:0000313" key="14">
    <source>
        <dbReference type="EMBL" id="OMJ84954.1"/>
    </source>
</evidence>
<feature type="binding site" evidence="8">
    <location>
        <position position="171"/>
    </location>
    <ligand>
        <name>ATP</name>
        <dbReference type="ChEBI" id="CHEBI:30616"/>
    </ligand>
</feature>
<gene>
    <name evidence="14" type="ORF">SteCoe_13863</name>
</gene>
<feature type="cross-link" description="Glycyl lysine isopeptide (Lys-Gly) (interchain with G-Cter in SUMO2)" evidence="9">
    <location>
        <position position="155"/>
    </location>
</feature>
<dbReference type="PROSITE" id="PS00108">
    <property type="entry name" value="PROTEIN_KINASE_ST"/>
    <property type="match status" value="1"/>
</dbReference>
<keyword evidence="15" id="KW-1185">Reference proteome</keyword>
<comment type="catalytic activity">
    <reaction evidence="11">
        <text>L-seryl-[protein] + ATP = O-phospho-L-seryl-[protein] + ADP + H(+)</text>
        <dbReference type="Rhea" id="RHEA:17989"/>
        <dbReference type="Rhea" id="RHEA-COMP:9863"/>
        <dbReference type="Rhea" id="RHEA-COMP:11604"/>
        <dbReference type="ChEBI" id="CHEBI:15378"/>
        <dbReference type="ChEBI" id="CHEBI:29999"/>
        <dbReference type="ChEBI" id="CHEBI:30616"/>
        <dbReference type="ChEBI" id="CHEBI:83421"/>
        <dbReference type="ChEBI" id="CHEBI:456216"/>
        <dbReference type="EC" id="2.7.11.1"/>
    </reaction>
</comment>
<dbReference type="Gene3D" id="1.10.510.10">
    <property type="entry name" value="Transferase(Phosphotransferase) domain 1"/>
    <property type="match status" value="1"/>
</dbReference>
<proteinExistence type="inferred from homology"/>
<dbReference type="EC" id="2.7.11.1" evidence="11"/>
<dbReference type="SUPFAM" id="SSF56112">
    <property type="entry name" value="Protein kinase-like (PK-like)"/>
    <property type="match status" value="1"/>
</dbReference>
<dbReference type="InterPro" id="IPR000719">
    <property type="entry name" value="Prot_kinase_dom"/>
</dbReference>
<evidence type="ECO:0000256" key="8">
    <source>
        <dbReference type="PIRSR" id="PIRSR630616-2"/>
    </source>
</evidence>
<dbReference type="InterPro" id="IPR017441">
    <property type="entry name" value="Protein_kinase_ATP_BS"/>
</dbReference>
<dbReference type="PROSITE" id="PS00107">
    <property type="entry name" value="PROTEIN_KINASE_ATP"/>
    <property type="match status" value="1"/>
</dbReference>
<evidence type="ECO:0000259" key="13">
    <source>
        <dbReference type="PROSITE" id="PS50011"/>
    </source>
</evidence>
<keyword evidence="5 11" id="KW-0418">Kinase</keyword>
<feature type="active site" description="Proton acceptor" evidence="7">
    <location>
        <position position="153"/>
    </location>
</feature>
<dbReference type="AlphaFoldDB" id="A0A1R2C7F8"/>
<feature type="binding site" evidence="8">
    <location>
        <position position="59"/>
    </location>
    <ligand>
        <name>ATP</name>
        <dbReference type="ChEBI" id="CHEBI:30616"/>
    </ligand>
</feature>
<feature type="domain" description="Protein kinase" evidence="13">
    <location>
        <begin position="30"/>
        <end position="279"/>
    </location>
</feature>
<dbReference type="FunFam" id="3.30.200.20:FF:000042">
    <property type="entry name" value="Aurora kinase A"/>
    <property type="match status" value="1"/>
</dbReference>
<dbReference type="SMART" id="SM00220">
    <property type="entry name" value="S_TKc"/>
    <property type="match status" value="1"/>
</dbReference>
<comment type="caution">
    <text evidence="14">The sequence shown here is derived from an EMBL/GenBank/DDBJ whole genome shotgun (WGS) entry which is preliminary data.</text>
</comment>
<evidence type="ECO:0000256" key="2">
    <source>
        <dbReference type="ARBA" id="ARBA00022527"/>
    </source>
</evidence>
<evidence type="ECO:0000313" key="15">
    <source>
        <dbReference type="Proteomes" id="UP000187209"/>
    </source>
</evidence>
<dbReference type="PROSITE" id="PS50011">
    <property type="entry name" value="PROTEIN_KINASE_DOM"/>
    <property type="match status" value="1"/>
</dbReference>
<dbReference type="OrthoDB" id="345735at2759"/>
<comment type="subunit">
    <text evidence="1">Monomer.</text>
</comment>
<dbReference type="EMBL" id="MPUH01000253">
    <property type="protein sequence ID" value="OMJ84954.1"/>
    <property type="molecule type" value="Genomic_DNA"/>
</dbReference>
<feature type="region of interest" description="Disordered" evidence="12">
    <location>
        <begin position="406"/>
        <end position="431"/>
    </location>
</feature>
<evidence type="ECO:0000256" key="7">
    <source>
        <dbReference type="PIRSR" id="PIRSR630616-1"/>
    </source>
</evidence>
<evidence type="ECO:0000256" key="11">
    <source>
        <dbReference type="RuleBase" id="RU367134"/>
    </source>
</evidence>
<dbReference type="InterPro" id="IPR011009">
    <property type="entry name" value="Kinase-like_dom_sf"/>
</dbReference>
<evidence type="ECO:0000256" key="3">
    <source>
        <dbReference type="ARBA" id="ARBA00022679"/>
    </source>
</evidence>
<dbReference type="PANTHER" id="PTHR24350">
    <property type="entry name" value="SERINE/THREONINE-PROTEIN KINASE IAL-RELATED"/>
    <property type="match status" value="1"/>
</dbReference>
<evidence type="ECO:0000256" key="1">
    <source>
        <dbReference type="ARBA" id="ARBA00011245"/>
    </source>
</evidence>
<evidence type="ECO:0000256" key="10">
    <source>
        <dbReference type="PROSITE-ProRule" id="PRU10141"/>
    </source>
</evidence>
<reference evidence="14 15" key="1">
    <citation type="submission" date="2016-11" db="EMBL/GenBank/DDBJ databases">
        <title>The macronuclear genome of Stentor coeruleus: a giant cell with tiny introns.</title>
        <authorList>
            <person name="Slabodnick M."/>
            <person name="Ruby J.G."/>
            <person name="Reiff S.B."/>
            <person name="Swart E.C."/>
            <person name="Gosai S."/>
            <person name="Prabakaran S."/>
            <person name="Witkowska E."/>
            <person name="Larue G.E."/>
            <person name="Fisher S."/>
            <person name="Freeman R.M."/>
            <person name="Gunawardena J."/>
            <person name="Chu W."/>
            <person name="Stover N.A."/>
            <person name="Gregory B.D."/>
            <person name="Nowacki M."/>
            <person name="Derisi J."/>
            <person name="Roy S.W."/>
            <person name="Marshall W.F."/>
            <person name="Sood P."/>
        </authorList>
    </citation>
    <scope>NUCLEOTIDE SEQUENCE [LARGE SCALE GENOMIC DNA]</scope>
    <source>
        <strain evidence="14">WM001</strain>
    </source>
</reference>
<keyword evidence="4 8" id="KW-0547">Nucleotide-binding</keyword>
<feature type="binding site" evidence="10">
    <location>
        <position position="68"/>
    </location>
    <ligand>
        <name>ATP</name>
        <dbReference type="ChEBI" id="CHEBI:30616"/>
    </ligand>
</feature>
<dbReference type="FunFam" id="1.10.510.10:FF:000571">
    <property type="entry name" value="Maternal embryonic leucine zipper kinase"/>
    <property type="match status" value="1"/>
</dbReference>
<comment type="similarity">
    <text evidence="11">Belongs to the protein kinase superfamily. Ser/Thr protein kinase family. Aurora subfamily.</text>
</comment>
<evidence type="ECO:0000256" key="5">
    <source>
        <dbReference type="ARBA" id="ARBA00022777"/>
    </source>
</evidence>
<name>A0A1R2C7F8_9CILI</name>
<dbReference type="GO" id="GO:0005524">
    <property type="term" value="F:ATP binding"/>
    <property type="evidence" value="ECO:0007669"/>
    <property type="project" value="UniProtKB-UniRule"/>
</dbReference>
<feature type="binding site" evidence="8">
    <location>
        <begin position="108"/>
        <end position="110"/>
    </location>
    <ligand>
        <name>ATP</name>
        <dbReference type="ChEBI" id="CHEBI:30616"/>
    </ligand>
</feature>
<dbReference type="CDD" id="cd14007">
    <property type="entry name" value="STKc_Aurora"/>
    <property type="match status" value="1"/>
</dbReference>
<dbReference type="Pfam" id="PF00069">
    <property type="entry name" value="Pkinase"/>
    <property type="match status" value="1"/>
</dbReference>
<keyword evidence="2 11" id="KW-0723">Serine/threonine-protein kinase</keyword>
<protein>
    <recommendedName>
        <fullName evidence="11">Aurora kinase</fullName>
        <ecNumber evidence="11">2.7.11.1</ecNumber>
    </recommendedName>
</protein>
<evidence type="ECO:0000256" key="4">
    <source>
        <dbReference type="ARBA" id="ARBA00022741"/>
    </source>
</evidence>
<comment type="catalytic activity">
    <reaction evidence="11">
        <text>L-threonyl-[protein] + ATP = O-phospho-L-threonyl-[protein] + ADP + H(+)</text>
        <dbReference type="Rhea" id="RHEA:46608"/>
        <dbReference type="Rhea" id="RHEA-COMP:11060"/>
        <dbReference type="Rhea" id="RHEA-COMP:11605"/>
        <dbReference type="ChEBI" id="CHEBI:15378"/>
        <dbReference type="ChEBI" id="CHEBI:30013"/>
        <dbReference type="ChEBI" id="CHEBI:30616"/>
        <dbReference type="ChEBI" id="CHEBI:61977"/>
        <dbReference type="ChEBI" id="CHEBI:456216"/>
        <dbReference type="EC" id="2.7.11.1"/>
    </reaction>
</comment>